<dbReference type="AlphaFoldDB" id="A0A5B7JW86"/>
<evidence type="ECO:0000313" key="2">
    <source>
        <dbReference type="EMBL" id="MPD01151.1"/>
    </source>
</evidence>
<protein>
    <submittedName>
        <fullName evidence="2">Uncharacterized protein</fullName>
    </submittedName>
</protein>
<comment type="caution">
    <text evidence="2">The sequence shown here is derived from an EMBL/GenBank/DDBJ whole genome shotgun (WGS) entry which is preliminary data.</text>
</comment>
<proteinExistence type="predicted"/>
<name>A0A5B7JW86_PORTR</name>
<feature type="region of interest" description="Disordered" evidence="1">
    <location>
        <begin position="1"/>
        <end position="22"/>
    </location>
</feature>
<dbReference type="EMBL" id="VSRR010125960">
    <property type="protein sequence ID" value="MPD01151.1"/>
    <property type="molecule type" value="Genomic_DNA"/>
</dbReference>
<accession>A0A5B7JW86</accession>
<organism evidence="2 3">
    <name type="scientific">Portunus trituberculatus</name>
    <name type="common">Swimming crab</name>
    <name type="synonym">Neptunus trituberculatus</name>
    <dbReference type="NCBI Taxonomy" id="210409"/>
    <lineage>
        <taxon>Eukaryota</taxon>
        <taxon>Metazoa</taxon>
        <taxon>Ecdysozoa</taxon>
        <taxon>Arthropoda</taxon>
        <taxon>Crustacea</taxon>
        <taxon>Multicrustacea</taxon>
        <taxon>Malacostraca</taxon>
        <taxon>Eumalacostraca</taxon>
        <taxon>Eucarida</taxon>
        <taxon>Decapoda</taxon>
        <taxon>Pleocyemata</taxon>
        <taxon>Brachyura</taxon>
        <taxon>Eubrachyura</taxon>
        <taxon>Portunoidea</taxon>
        <taxon>Portunidae</taxon>
        <taxon>Portuninae</taxon>
        <taxon>Portunus</taxon>
    </lineage>
</organism>
<evidence type="ECO:0000256" key="1">
    <source>
        <dbReference type="SAM" id="MobiDB-lite"/>
    </source>
</evidence>
<sequence>MGQQCLPATSQPSASPGEAGLW</sequence>
<reference evidence="2 3" key="1">
    <citation type="submission" date="2019-05" db="EMBL/GenBank/DDBJ databases">
        <title>Another draft genome of Portunus trituberculatus and its Hox gene families provides insights of decapod evolution.</title>
        <authorList>
            <person name="Jeong J.-H."/>
            <person name="Song I."/>
            <person name="Kim S."/>
            <person name="Choi T."/>
            <person name="Kim D."/>
            <person name="Ryu S."/>
            <person name="Kim W."/>
        </authorList>
    </citation>
    <scope>NUCLEOTIDE SEQUENCE [LARGE SCALE GENOMIC DNA]</scope>
    <source>
        <tissue evidence="2">Muscle</tissue>
    </source>
</reference>
<evidence type="ECO:0000313" key="3">
    <source>
        <dbReference type="Proteomes" id="UP000324222"/>
    </source>
</evidence>
<gene>
    <name evidence="2" type="ORF">E2C01_096666</name>
</gene>
<feature type="compositionally biased region" description="Polar residues" evidence="1">
    <location>
        <begin position="1"/>
        <end position="14"/>
    </location>
</feature>
<keyword evidence="3" id="KW-1185">Reference proteome</keyword>
<dbReference type="Proteomes" id="UP000324222">
    <property type="component" value="Unassembled WGS sequence"/>
</dbReference>